<reference evidence="3 4" key="1">
    <citation type="submission" date="2019-04" db="EMBL/GenBank/DDBJ databases">
        <title>Friends and foes A comparative genomics study of 23 Aspergillus species from section Flavi.</title>
        <authorList>
            <consortium name="DOE Joint Genome Institute"/>
            <person name="Kjaerbolling I."/>
            <person name="Vesth T."/>
            <person name="Frisvad J.C."/>
            <person name="Nybo J.L."/>
            <person name="Theobald S."/>
            <person name="Kildgaard S."/>
            <person name="Isbrandt T."/>
            <person name="Kuo A."/>
            <person name="Sato A."/>
            <person name="Lyhne E.K."/>
            <person name="Kogle M.E."/>
            <person name="Wiebenga A."/>
            <person name="Kun R.S."/>
            <person name="Lubbers R.J."/>
            <person name="Makela M.R."/>
            <person name="Barry K."/>
            <person name="Chovatia M."/>
            <person name="Clum A."/>
            <person name="Daum C."/>
            <person name="Haridas S."/>
            <person name="He G."/>
            <person name="LaButti K."/>
            <person name="Lipzen A."/>
            <person name="Mondo S."/>
            <person name="Riley R."/>
            <person name="Salamov A."/>
            <person name="Simmons B.A."/>
            <person name="Magnuson J.K."/>
            <person name="Henrissat B."/>
            <person name="Mortensen U.H."/>
            <person name="Larsen T.O."/>
            <person name="Devries R.P."/>
            <person name="Grigoriev I.V."/>
            <person name="Machida M."/>
            <person name="Baker S.E."/>
            <person name="Andersen M.R."/>
        </authorList>
    </citation>
    <scope>NUCLEOTIDE SEQUENCE [LARGE SCALE GENOMIC DNA]</scope>
    <source>
        <strain evidence="3 4">CBS 117626</strain>
    </source>
</reference>
<accession>A0A5N6UT77</accession>
<evidence type="ECO:0000313" key="3">
    <source>
        <dbReference type="EMBL" id="KAE8161847.1"/>
    </source>
</evidence>
<evidence type="ECO:0000256" key="1">
    <source>
        <dbReference type="SAM" id="MobiDB-lite"/>
    </source>
</evidence>
<proteinExistence type="predicted"/>
<feature type="transmembrane region" description="Helical" evidence="2">
    <location>
        <begin position="6"/>
        <end position="27"/>
    </location>
</feature>
<feature type="region of interest" description="Disordered" evidence="1">
    <location>
        <begin position="57"/>
        <end position="80"/>
    </location>
</feature>
<dbReference type="AlphaFoldDB" id="A0A5N6UT77"/>
<feature type="compositionally biased region" description="Basic and acidic residues" evidence="1">
    <location>
        <begin position="67"/>
        <end position="80"/>
    </location>
</feature>
<evidence type="ECO:0000256" key="2">
    <source>
        <dbReference type="SAM" id="Phobius"/>
    </source>
</evidence>
<keyword evidence="2" id="KW-0812">Transmembrane</keyword>
<protein>
    <submittedName>
        <fullName evidence="3">Uncharacterized protein</fullName>
    </submittedName>
</protein>
<dbReference type="EMBL" id="ML738636">
    <property type="protein sequence ID" value="KAE8161847.1"/>
    <property type="molecule type" value="Genomic_DNA"/>
</dbReference>
<evidence type="ECO:0000313" key="4">
    <source>
        <dbReference type="Proteomes" id="UP000326950"/>
    </source>
</evidence>
<dbReference type="Proteomes" id="UP000326950">
    <property type="component" value="Unassembled WGS sequence"/>
</dbReference>
<gene>
    <name evidence="3" type="ORF">BDV40DRAFT_173257</name>
</gene>
<name>A0A5N6UT77_ASPTM</name>
<keyword evidence="4" id="KW-1185">Reference proteome</keyword>
<keyword evidence="2" id="KW-0472">Membrane</keyword>
<sequence length="80" mass="9433">MVSAHATYLSLLSAFFLGKCFFLLRLLNHHRHVIILLFVPYIRCGVLKRGHFRRRCARNGHRSRPGNTDDRQKMQDLARE</sequence>
<keyword evidence="2" id="KW-1133">Transmembrane helix</keyword>
<organism evidence="3 4">
    <name type="scientific">Aspergillus tamarii</name>
    <dbReference type="NCBI Taxonomy" id="41984"/>
    <lineage>
        <taxon>Eukaryota</taxon>
        <taxon>Fungi</taxon>
        <taxon>Dikarya</taxon>
        <taxon>Ascomycota</taxon>
        <taxon>Pezizomycotina</taxon>
        <taxon>Eurotiomycetes</taxon>
        <taxon>Eurotiomycetidae</taxon>
        <taxon>Eurotiales</taxon>
        <taxon>Aspergillaceae</taxon>
        <taxon>Aspergillus</taxon>
        <taxon>Aspergillus subgen. Circumdati</taxon>
    </lineage>
</organism>